<dbReference type="Proteomes" id="UP000075920">
    <property type="component" value="Unassembled WGS sequence"/>
</dbReference>
<reference evidence="2" key="1">
    <citation type="submission" date="2013-03" db="EMBL/GenBank/DDBJ databases">
        <title>The Genome Sequence of Anopheles minimus MINIMUS1.</title>
        <authorList>
            <consortium name="The Broad Institute Genomics Platform"/>
            <person name="Neafsey D.E."/>
            <person name="Walton C."/>
            <person name="Walker B."/>
            <person name="Young S.K."/>
            <person name="Zeng Q."/>
            <person name="Gargeya S."/>
            <person name="Fitzgerald M."/>
            <person name="Haas B."/>
            <person name="Abouelleil A."/>
            <person name="Allen A.W."/>
            <person name="Alvarado L."/>
            <person name="Arachchi H.M."/>
            <person name="Berlin A.M."/>
            <person name="Chapman S.B."/>
            <person name="Gainer-Dewar J."/>
            <person name="Goldberg J."/>
            <person name="Griggs A."/>
            <person name="Gujja S."/>
            <person name="Hansen M."/>
            <person name="Howarth C."/>
            <person name="Imamovic A."/>
            <person name="Ireland A."/>
            <person name="Larimer J."/>
            <person name="McCowan C."/>
            <person name="Murphy C."/>
            <person name="Pearson M."/>
            <person name="Poon T.W."/>
            <person name="Priest M."/>
            <person name="Roberts A."/>
            <person name="Saif S."/>
            <person name="Shea T."/>
            <person name="Sisk P."/>
            <person name="Sykes S."/>
            <person name="Wortman J."/>
            <person name="Nusbaum C."/>
            <person name="Birren B."/>
        </authorList>
    </citation>
    <scope>NUCLEOTIDE SEQUENCE [LARGE SCALE GENOMIC DNA]</scope>
    <source>
        <strain evidence="2">MINIMUS1</strain>
    </source>
</reference>
<organism evidence="1 2">
    <name type="scientific">Anopheles minimus</name>
    <dbReference type="NCBI Taxonomy" id="112268"/>
    <lineage>
        <taxon>Eukaryota</taxon>
        <taxon>Metazoa</taxon>
        <taxon>Ecdysozoa</taxon>
        <taxon>Arthropoda</taxon>
        <taxon>Hexapoda</taxon>
        <taxon>Insecta</taxon>
        <taxon>Pterygota</taxon>
        <taxon>Neoptera</taxon>
        <taxon>Endopterygota</taxon>
        <taxon>Diptera</taxon>
        <taxon>Nematocera</taxon>
        <taxon>Culicoidea</taxon>
        <taxon>Culicidae</taxon>
        <taxon>Anophelinae</taxon>
        <taxon>Anopheles</taxon>
    </lineage>
</organism>
<accession>A0A182WMP5</accession>
<dbReference type="AlphaFoldDB" id="A0A182WMP5"/>
<name>A0A182WMP5_9DIPT</name>
<evidence type="ECO:0000313" key="1">
    <source>
        <dbReference type="EnsemblMetazoa" id="AMIN014010-PA"/>
    </source>
</evidence>
<dbReference type="VEuPathDB" id="VectorBase:AMIN014010"/>
<dbReference type="EnsemblMetazoa" id="AMIN014010-RA">
    <property type="protein sequence ID" value="AMIN014010-PA"/>
    <property type="gene ID" value="AMIN014010"/>
</dbReference>
<proteinExistence type="predicted"/>
<keyword evidence="2" id="KW-1185">Reference proteome</keyword>
<sequence length="67" mass="7735">MRLFISIVITVDHVTLTTRTIGAPSLLDQLNFTVPRLISPQQRLFHESRCCGKTTRVHDTDTKYNMF</sequence>
<evidence type="ECO:0000313" key="2">
    <source>
        <dbReference type="Proteomes" id="UP000075920"/>
    </source>
</evidence>
<protein>
    <submittedName>
        <fullName evidence="1">Uncharacterized protein</fullName>
    </submittedName>
</protein>
<reference evidence="1" key="2">
    <citation type="submission" date="2020-05" db="UniProtKB">
        <authorList>
            <consortium name="EnsemblMetazoa"/>
        </authorList>
    </citation>
    <scope>IDENTIFICATION</scope>
    <source>
        <strain evidence="1">MINIMUS1</strain>
    </source>
</reference>